<dbReference type="EMBL" id="JABVXQ010000010">
    <property type="protein sequence ID" value="KAF6088382.1"/>
    <property type="molecule type" value="Genomic_DNA"/>
</dbReference>
<accession>A0A833Z970</accession>
<protein>
    <submittedName>
        <fullName evidence="1">Uncharacterized protein</fullName>
    </submittedName>
</protein>
<reference evidence="1 2" key="1">
    <citation type="journal article" date="2020" name="Nature">
        <title>Six reference-quality genomes reveal evolution of bat adaptations.</title>
        <authorList>
            <person name="Jebb D."/>
            <person name="Huang Z."/>
            <person name="Pippel M."/>
            <person name="Hughes G.M."/>
            <person name="Lavrichenko K."/>
            <person name="Devanna P."/>
            <person name="Winkler S."/>
            <person name="Jermiin L.S."/>
            <person name="Skirmuntt E.C."/>
            <person name="Katzourakis A."/>
            <person name="Burkitt-Gray L."/>
            <person name="Ray D.A."/>
            <person name="Sullivan K.A.M."/>
            <person name="Roscito J.G."/>
            <person name="Kirilenko B.M."/>
            <person name="Davalos L.M."/>
            <person name="Corthals A.P."/>
            <person name="Power M.L."/>
            <person name="Jones G."/>
            <person name="Ransome R.D."/>
            <person name="Dechmann D.K.N."/>
            <person name="Locatelli A.G."/>
            <person name="Puechmaille S.J."/>
            <person name="Fedrigo O."/>
            <person name="Jarvis E.D."/>
            <person name="Hiller M."/>
            <person name="Vernes S.C."/>
            <person name="Myers E.W."/>
            <person name="Teeling E.C."/>
        </authorList>
    </citation>
    <scope>NUCLEOTIDE SEQUENCE [LARGE SCALE GENOMIC DNA]</scope>
    <source>
        <strain evidence="1">Bat1K_MPI-CBG_1</strain>
    </source>
</reference>
<comment type="caution">
    <text evidence="1">The sequence shown here is derived from an EMBL/GenBank/DDBJ whole genome shotgun (WGS) entry which is preliminary data.</text>
</comment>
<gene>
    <name evidence="1" type="ORF">HJG60_008212</name>
</gene>
<organism evidence="1 2">
    <name type="scientific">Phyllostomus discolor</name>
    <name type="common">pale spear-nosed bat</name>
    <dbReference type="NCBI Taxonomy" id="89673"/>
    <lineage>
        <taxon>Eukaryota</taxon>
        <taxon>Metazoa</taxon>
        <taxon>Chordata</taxon>
        <taxon>Craniata</taxon>
        <taxon>Vertebrata</taxon>
        <taxon>Euteleostomi</taxon>
        <taxon>Mammalia</taxon>
        <taxon>Eutheria</taxon>
        <taxon>Laurasiatheria</taxon>
        <taxon>Chiroptera</taxon>
        <taxon>Yangochiroptera</taxon>
        <taxon>Phyllostomidae</taxon>
        <taxon>Phyllostominae</taxon>
        <taxon>Phyllostomus</taxon>
    </lineage>
</organism>
<dbReference type="Proteomes" id="UP000664940">
    <property type="component" value="Unassembled WGS sequence"/>
</dbReference>
<dbReference type="AlphaFoldDB" id="A0A833Z970"/>
<evidence type="ECO:0000313" key="1">
    <source>
        <dbReference type="EMBL" id="KAF6088382.1"/>
    </source>
</evidence>
<sequence length="143" mass="16087">MFIYPSPNRNPGLSHLMIPVPLRVLLFSSWLELGSLPFLMENQKRTWRASNFILKDIKQTLHLPFLHISHWPKPSRKATPSYKECWERVFGSTAGRVGLSTACCAHEQLVMGTREQACCHGCQCRAKGDLGPVGPFLGSRGRP</sequence>
<evidence type="ECO:0000313" key="2">
    <source>
        <dbReference type="Proteomes" id="UP000664940"/>
    </source>
</evidence>
<name>A0A833Z970_9CHIR</name>
<proteinExistence type="predicted"/>